<sequence length="77" mass="8449">MINGRGQIMLTVVTLLANKCRGLFCFADSAGRCFSGEFRQSFTSTSVECCLPSAAFIQACLVLLGMSRYCKKKLPEE</sequence>
<keyword evidence="2" id="KW-1185">Reference proteome</keyword>
<protein>
    <submittedName>
        <fullName evidence="1">Uncharacterized protein</fullName>
    </submittedName>
</protein>
<gene>
    <name evidence="1" type="ORF">T02_9065</name>
</gene>
<comment type="caution">
    <text evidence="1">The sequence shown here is derived from an EMBL/GenBank/DDBJ whole genome shotgun (WGS) entry which is preliminary data.</text>
</comment>
<dbReference type="AlphaFoldDB" id="A0A0V1LLL6"/>
<organism evidence="1 2">
    <name type="scientific">Trichinella nativa</name>
    <dbReference type="NCBI Taxonomy" id="6335"/>
    <lineage>
        <taxon>Eukaryota</taxon>
        <taxon>Metazoa</taxon>
        <taxon>Ecdysozoa</taxon>
        <taxon>Nematoda</taxon>
        <taxon>Enoplea</taxon>
        <taxon>Dorylaimia</taxon>
        <taxon>Trichinellida</taxon>
        <taxon>Trichinellidae</taxon>
        <taxon>Trichinella</taxon>
    </lineage>
</organism>
<name>A0A0V1LLL6_9BILA</name>
<dbReference type="EMBL" id="JYDW01000029">
    <property type="protein sequence ID" value="KRZ60401.1"/>
    <property type="molecule type" value="Genomic_DNA"/>
</dbReference>
<reference evidence="1 2" key="1">
    <citation type="submission" date="2015-05" db="EMBL/GenBank/DDBJ databases">
        <title>Evolution of Trichinella species and genotypes.</title>
        <authorList>
            <person name="Korhonen P.K."/>
            <person name="Edoardo P."/>
            <person name="Giuseppe L.R."/>
            <person name="Gasser R.B."/>
        </authorList>
    </citation>
    <scope>NUCLEOTIDE SEQUENCE [LARGE SCALE GENOMIC DNA]</scope>
    <source>
        <strain evidence="1">ISS10</strain>
    </source>
</reference>
<dbReference type="OrthoDB" id="5926675at2759"/>
<accession>A0A0V1LLL6</accession>
<dbReference type="Proteomes" id="UP000054721">
    <property type="component" value="Unassembled WGS sequence"/>
</dbReference>
<proteinExistence type="predicted"/>
<evidence type="ECO:0000313" key="2">
    <source>
        <dbReference type="Proteomes" id="UP000054721"/>
    </source>
</evidence>
<evidence type="ECO:0000313" key="1">
    <source>
        <dbReference type="EMBL" id="KRZ60401.1"/>
    </source>
</evidence>